<comment type="catalytic activity">
    <reaction evidence="4 6">
        <text>L-kynurenine + H2O = anthranilate + L-alanine + H(+)</text>
        <dbReference type="Rhea" id="RHEA:16813"/>
        <dbReference type="ChEBI" id="CHEBI:15377"/>
        <dbReference type="ChEBI" id="CHEBI:15378"/>
        <dbReference type="ChEBI" id="CHEBI:16567"/>
        <dbReference type="ChEBI" id="CHEBI:57959"/>
        <dbReference type="ChEBI" id="CHEBI:57972"/>
        <dbReference type="EC" id="3.7.1.3"/>
    </reaction>
</comment>
<evidence type="ECO:0000256" key="3">
    <source>
        <dbReference type="ARBA" id="ARBA00022898"/>
    </source>
</evidence>
<dbReference type="Pfam" id="PF22580">
    <property type="entry name" value="KYNU_C"/>
    <property type="match status" value="1"/>
</dbReference>
<accession>A0A5M6CL85</accession>
<dbReference type="NCBIfam" id="TIGR01814">
    <property type="entry name" value="kynureninase"/>
    <property type="match status" value="1"/>
</dbReference>
<dbReference type="Gene3D" id="3.90.1150.10">
    <property type="entry name" value="Aspartate Aminotransferase, domain 1"/>
    <property type="match status" value="1"/>
</dbReference>
<dbReference type="HAMAP" id="MF_01970">
    <property type="entry name" value="Kynureninase"/>
    <property type="match status" value="1"/>
</dbReference>
<protein>
    <recommendedName>
        <fullName evidence="4 5">Kynureninase</fullName>
        <ecNumber evidence="4 5">3.7.1.3</ecNumber>
    </recommendedName>
    <alternativeName>
        <fullName evidence="4">L-kynurenine hydrolase</fullName>
    </alternativeName>
</protein>
<comment type="caution">
    <text evidence="4">Lacks conserved residue(s) required for the propagation of feature annotation.</text>
</comment>
<evidence type="ECO:0000256" key="6">
    <source>
        <dbReference type="PIRNR" id="PIRNR038800"/>
    </source>
</evidence>
<dbReference type="EMBL" id="VWSG01000005">
    <property type="protein sequence ID" value="KAA5535190.1"/>
    <property type="molecule type" value="Genomic_DNA"/>
</dbReference>
<dbReference type="InterPro" id="IPR015424">
    <property type="entry name" value="PyrdxlP-dep_Trfase"/>
</dbReference>
<evidence type="ECO:0000313" key="8">
    <source>
        <dbReference type="Proteomes" id="UP000325141"/>
    </source>
</evidence>
<dbReference type="UniPathway" id="UPA00253">
    <property type="reaction ID" value="UER00329"/>
</dbReference>
<sequence length="425" mass="48519">MNFQNTREFAQSLDAQDQLKKYQSEFEFPKVNGKKTIYFTGNSLGLMPKRAKKYVDDVMNDWANLAVEGHFYAEKPWWDYHERFSNPLSKIVGAKPSEVSVMNTLTVNLHMMMVSFYNPTSSRFKIICEEKAFPSDQYMFQTQVKFHGLDPKDVIVEVKRREGEHNLRNEDIIAKINEVGDELALVLIGGINYYTGQVLDMENITKAGHAVGAQVGWDLAHAAGNIELKLHEWNVDFACWCSYKYMNAGPGSVAGYFVHEKHHTNKDLNRFGGWYGHNKERRFLMEPEYTPNEGALGWQSSCTGVLAMAPYLASVEMFDEIGMEALIKKRDLITAYLEFIVEETAKETGTNLEIITPKNQAERGSQLSVVLHGEGKELFHYLMKQGVVTDWREPAVIRLAPVPLYTTFEEMYDFGQILKTGIQTT</sequence>
<evidence type="ECO:0000256" key="1">
    <source>
        <dbReference type="ARBA" id="ARBA00022642"/>
    </source>
</evidence>
<feature type="binding site" evidence="4">
    <location>
        <position position="218"/>
    </location>
    <ligand>
        <name>pyridoxal 5'-phosphate</name>
        <dbReference type="ChEBI" id="CHEBI:597326"/>
    </ligand>
</feature>
<keyword evidence="8" id="KW-1185">Reference proteome</keyword>
<dbReference type="Proteomes" id="UP000325141">
    <property type="component" value="Unassembled WGS sequence"/>
</dbReference>
<dbReference type="PIRSF" id="PIRSF038800">
    <property type="entry name" value="KYNU"/>
    <property type="match status" value="1"/>
</dbReference>
<feature type="modified residue" description="N6-(pyridoxal phosphate)lysine" evidence="4">
    <location>
        <position position="244"/>
    </location>
</feature>
<dbReference type="InterPro" id="IPR015422">
    <property type="entry name" value="PyrdxlP-dep_Trfase_small"/>
</dbReference>
<comment type="pathway">
    <text evidence="4 6">Cofactor biosynthesis; NAD(+) biosynthesis; quinolinate from L-kynurenine: step 2/3.</text>
</comment>
<dbReference type="GO" id="GO:0019441">
    <property type="term" value="P:L-tryptophan catabolic process to kynurenine"/>
    <property type="evidence" value="ECO:0007669"/>
    <property type="project" value="TreeGrafter"/>
</dbReference>
<comment type="similarity">
    <text evidence="4 6">Belongs to the kynureninase family.</text>
</comment>
<dbReference type="RefSeq" id="WP_150011914.1">
    <property type="nucleotide sequence ID" value="NZ_VWSG01000005.1"/>
</dbReference>
<dbReference type="GO" id="GO:0005737">
    <property type="term" value="C:cytoplasm"/>
    <property type="evidence" value="ECO:0007669"/>
    <property type="project" value="UniProtKB-UniRule"/>
</dbReference>
<feature type="binding site" evidence="4">
    <location>
        <position position="274"/>
    </location>
    <ligand>
        <name>pyridoxal 5'-phosphate</name>
        <dbReference type="ChEBI" id="CHEBI:597326"/>
    </ligand>
</feature>
<reference evidence="7 8" key="1">
    <citation type="submission" date="2019-09" db="EMBL/GenBank/DDBJ databases">
        <title>Genome sequence and assembly of Flavobacterium sp.</title>
        <authorList>
            <person name="Chhetri G."/>
        </authorList>
    </citation>
    <scope>NUCLEOTIDE SEQUENCE [LARGE SCALE GENOMIC DNA]</scope>
    <source>
        <strain evidence="7 8">SNL9</strain>
    </source>
</reference>
<evidence type="ECO:0000256" key="2">
    <source>
        <dbReference type="ARBA" id="ARBA00022801"/>
    </source>
</evidence>
<feature type="binding site" evidence="4">
    <location>
        <position position="243"/>
    </location>
    <ligand>
        <name>pyridoxal 5'-phosphate</name>
        <dbReference type="ChEBI" id="CHEBI:597326"/>
    </ligand>
</feature>
<dbReference type="InterPro" id="IPR015421">
    <property type="entry name" value="PyrdxlP-dep_Trfase_major"/>
</dbReference>
<dbReference type="GO" id="GO:0097053">
    <property type="term" value="P:L-kynurenine catabolic process"/>
    <property type="evidence" value="ECO:0007669"/>
    <property type="project" value="UniProtKB-UniRule"/>
</dbReference>
<dbReference type="GO" id="GO:0030429">
    <property type="term" value="F:kynureninase activity"/>
    <property type="evidence" value="ECO:0007669"/>
    <property type="project" value="UniProtKB-UniRule"/>
</dbReference>
<dbReference type="GO" id="GO:0009435">
    <property type="term" value="P:NAD+ biosynthetic process"/>
    <property type="evidence" value="ECO:0007669"/>
    <property type="project" value="UniProtKB-UniRule"/>
</dbReference>
<comment type="function">
    <text evidence="4 6">Catalyzes the cleavage of L-kynurenine (L-Kyn) and L-3-hydroxykynurenine (L-3OHKyn) into anthranilic acid (AA) and 3-hydroxyanthranilic acid (3-OHAA), respectively.</text>
</comment>
<name>A0A5M6CL85_9FLAO</name>
<feature type="binding site" evidence="4">
    <location>
        <position position="221"/>
    </location>
    <ligand>
        <name>pyridoxal 5'-phosphate</name>
        <dbReference type="ChEBI" id="CHEBI:597326"/>
    </ligand>
</feature>
<dbReference type="InterPro" id="IPR010111">
    <property type="entry name" value="Kynureninase"/>
</dbReference>
<feature type="binding site" evidence="4">
    <location>
        <begin position="133"/>
        <end position="136"/>
    </location>
    <ligand>
        <name>pyridoxal 5'-phosphate</name>
        <dbReference type="ChEBI" id="CHEBI:597326"/>
    </ligand>
</feature>
<comment type="cofactor">
    <cofactor evidence="4 6">
        <name>pyridoxal 5'-phosphate</name>
        <dbReference type="ChEBI" id="CHEBI:597326"/>
    </cofactor>
</comment>
<dbReference type="UniPathway" id="UPA00334">
    <property type="reaction ID" value="UER00455"/>
</dbReference>
<keyword evidence="1 4" id="KW-0662">Pyridine nucleotide biosynthesis</keyword>
<dbReference type="SUPFAM" id="SSF53383">
    <property type="entry name" value="PLP-dependent transferases"/>
    <property type="match status" value="1"/>
</dbReference>
<dbReference type="AlphaFoldDB" id="A0A5M6CL85"/>
<dbReference type="Gene3D" id="3.40.640.10">
    <property type="entry name" value="Type I PLP-dependent aspartate aminotransferase-like (Major domain)"/>
    <property type="match status" value="1"/>
</dbReference>
<proteinExistence type="inferred from homology"/>
<comment type="subunit">
    <text evidence="4 6">Homodimer.</text>
</comment>
<dbReference type="FunFam" id="3.40.640.10:FF:000031">
    <property type="entry name" value="Kynureninase"/>
    <property type="match status" value="1"/>
</dbReference>
<keyword evidence="3 4" id="KW-0663">Pyridoxal phosphate</keyword>
<gene>
    <name evidence="4 7" type="primary">kynU</name>
    <name evidence="7" type="ORF">F0460_07685</name>
</gene>
<feature type="binding site" evidence="4">
    <location>
        <position position="106"/>
    </location>
    <ligand>
        <name>pyridoxal 5'-phosphate</name>
        <dbReference type="ChEBI" id="CHEBI:597326"/>
    </ligand>
</feature>
<evidence type="ECO:0000256" key="4">
    <source>
        <dbReference type="HAMAP-Rule" id="MF_01970"/>
    </source>
</evidence>
<dbReference type="EC" id="3.7.1.3" evidence="4 5"/>
<organism evidence="7 8">
    <name type="scientific">Paenimyroides baculatum</name>
    <dbReference type="NCBI Taxonomy" id="2608000"/>
    <lineage>
        <taxon>Bacteria</taxon>
        <taxon>Pseudomonadati</taxon>
        <taxon>Bacteroidota</taxon>
        <taxon>Flavobacteriia</taxon>
        <taxon>Flavobacteriales</taxon>
        <taxon>Flavobacteriaceae</taxon>
        <taxon>Paenimyroides</taxon>
    </lineage>
</organism>
<comment type="catalytic activity">
    <reaction evidence="6">
        <text>3-hydroxy-L-kynurenine + H2O = 3-hydroxyanthranilate + L-alanine + H(+)</text>
        <dbReference type="Rhea" id="RHEA:25143"/>
        <dbReference type="ChEBI" id="CHEBI:15377"/>
        <dbReference type="ChEBI" id="CHEBI:15378"/>
        <dbReference type="ChEBI" id="CHEBI:36559"/>
        <dbReference type="ChEBI" id="CHEBI:57972"/>
        <dbReference type="ChEBI" id="CHEBI:58125"/>
        <dbReference type="EC" id="3.7.1.3"/>
    </reaction>
</comment>
<dbReference type="GO" id="GO:0030170">
    <property type="term" value="F:pyridoxal phosphate binding"/>
    <property type="evidence" value="ECO:0007669"/>
    <property type="project" value="UniProtKB-UniRule"/>
</dbReference>
<keyword evidence="2 4" id="KW-0378">Hydrolase</keyword>
<evidence type="ECO:0000313" key="7">
    <source>
        <dbReference type="EMBL" id="KAA5535190.1"/>
    </source>
</evidence>
<dbReference type="GO" id="GO:0043420">
    <property type="term" value="P:anthranilate metabolic process"/>
    <property type="evidence" value="ECO:0007669"/>
    <property type="project" value="TreeGrafter"/>
</dbReference>
<dbReference type="PANTHER" id="PTHR14084">
    <property type="entry name" value="KYNURENINASE"/>
    <property type="match status" value="1"/>
</dbReference>
<comment type="pathway">
    <text evidence="4 6">Amino-acid degradation; L-kynurenine degradation; L-alanine and anthranilate from L-kynurenine: step 1/1.</text>
</comment>
<comment type="caution">
    <text evidence="7">The sequence shown here is derived from an EMBL/GenBank/DDBJ whole genome shotgun (WGS) entry which is preliminary data.</text>
</comment>
<feature type="binding site" evidence="4">
    <location>
        <position position="105"/>
    </location>
    <ligand>
        <name>pyridoxal 5'-phosphate</name>
        <dbReference type="ChEBI" id="CHEBI:597326"/>
    </ligand>
</feature>
<dbReference type="GO" id="GO:0019805">
    <property type="term" value="P:quinolinate biosynthetic process"/>
    <property type="evidence" value="ECO:0007669"/>
    <property type="project" value="UniProtKB-UniRule"/>
</dbReference>
<dbReference type="PANTHER" id="PTHR14084:SF0">
    <property type="entry name" value="KYNURENINASE"/>
    <property type="match status" value="1"/>
</dbReference>
<evidence type="ECO:0000256" key="5">
    <source>
        <dbReference type="NCBIfam" id="TIGR01814"/>
    </source>
</evidence>